<organism evidence="2 3">
    <name type="scientific">Actinomadura meridiana</name>
    <dbReference type="NCBI Taxonomy" id="559626"/>
    <lineage>
        <taxon>Bacteria</taxon>
        <taxon>Bacillati</taxon>
        <taxon>Actinomycetota</taxon>
        <taxon>Actinomycetes</taxon>
        <taxon>Streptosporangiales</taxon>
        <taxon>Thermomonosporaceae</taxon>
        <taxon>Actinomadura</taxon>
    </lineage>
</organism>
<keyword evidence="1" id="KW-1133">Transmembrane helix</keyword>
<protein>
    <recommendedName>
        <fullName evidence="4">Secreted protein</fullName>
    </recommendedName>
</protein>
<evidence type="ECO:0000313" key="3">
    <source>
        <dbReference type="Proteomes" id="UP001501710"/>
    </source>
</evidence>
<evidence type="ECO:0000313" key="2">
    <source>
        <dbReference type="EMBL" id="GAA4225960.1"/>
    </source>
</evidence>
<keyword evidence="3" id="KW-1185">Reference proteome</keyword>
<sequence length="100" mass="10916">MGGFFLGGCAAVGVVVVAVGVAVCLYFVVRAAGAHLGRLVAVWRRRRAGLAGGRERLEDMPAHPEQLADVELADLMEARYWDVVGRLLEDQARARDRRAR</sequence>
<dbReference type="RefSeq" id="WP_344890217.1">
    <property type="nucleotide sequence ID" value="NZ_BAABAS010000004.1"/>
</dbReference>
<name>A0ABP8BTN8_9ACTN</name>
<evidence type="ECO:0008006" key="4">
    <source>
        <dbReference type="Google" id="ProtNLM"/>
    </source>
</evidence>
<reference evidence="3" key="1">
    <citation type="journal article" date="2019" name="Int. J. Syst. Evol. Microbiol.">
        <title>The Global Catalogue of Microorganisms (GCM) 10K type strain sequencing project: providing services to taxonomists for standard genome sequencing and annotation.</title>
        <authorList>
            <consortium name="The Broad Institute Genomics Platform"/>
            <consortium name="The Broad Institute Genome Sequencing Center for Infectious Disease"/>
            <person name="Wu L."/>
            <person name="Ma J."/>
        </authorList>
    </citation>
    <scope>NUCLEOTIDE SEQUENCE [LARGE SCALE GENOMIC DNA]</scope>
    <source>
        <strain evidence="3">JCM 17440</strain>
    </source>
</reference>
<proteinExistence type="predicted"/>
<evidence type="ECO:0000256" key="1">
    <source>
        <dbReference type="SAM" id="Phobius"/>
    </source>
</evidence>
<comment type="caution">
    <text evidence="2">The sequence shown here is derived from an EMBL/GenBank/DDBJ whole genome shotgun (WGS) entry which is preliminary data.</text>
</comment>
<gene>
    <name evidence="2" type="ORF">GCM10022254_09260</name>
</gene>
<accession>A0ABP8BTN8</accession>
<keyword evidence="1" id="KW-0472">Membrane</keyword>
<dbReference type="Proteomes" id="UP001501710">
    <property type="component" value="Unassembled WGS sequence"/>
</dbReference>
<keyword evidence="1" id="KW-0812">Transmembrane</keyword>
<feature type="transmembrane region" description="Helical" evidence="1">
    <location>
        <begin position="6"/>
        <end position="29"/>
    </location>
</feature>
<dbReference type="EMBL" id="BAABAS010000004">
    <property type="protein sequence ID" value="GAA4225960.1"/>
    <property type="molecule type" value="Genomic_DNA"/>
</dbReference>